<organism evidence="1 2">
    <name type="scientific">Dipteronia dyeriana</name>
    <dbReference type="NCBI Taxonomy" id="168575"/>
    <lineage>
        <taxon>Eukaryota</taxon>
        <taxon>Viridiplantae</taxon>
        <taxon>Streptophyta</taxon>
        <taxon>Embryophyta</taxon>
        <taxon>Tracheophyta</taxon>
        <taxon>Spermatophyta</taxon>
        <taxon>Magnoliopsida</taxon>
        <taxon>eudicotyledons</taxon>
        <taxon>Gunneridae</taxon>
        <taxon>Pentapetalae</taxon>
        <taxon>rosids</taxon>
        <taxon>malvids</taxon>
        <taxon>Sapindales</taxon>
        <taxon>Sapindaceae</taxon>
        <taxon>Hippocastanoideae</taxon>
        <taxon>Acereae</taxon>
        <taxon>Dipteronia</taxon>
    </lineage>
</organism>
<keyword evidence="2" id="KW-1185">Reference proteome</keyword>
<sequence>MKRAIRSYAFAERFEYKVSRYTIHYRMYTKKLWMGSLVRKLPITSMAEFVRDLLIRFKGVSINAIASDLYTIEFLKHAYEMGINSVPDLDIWGISNAIRNSIVLPWKKKNLPERPMK</sequence>
<proteinExistence type="predicted"/>
<dbReference type="AlphaFoldDB" id="A0AAD9XLG6"/>
<name>A0AAD9XLG6_9ROSI</name>
<comment type="caution">
    <text evidence="1">The sequence shown here is derived from an EMBL/GenBank/DDBJ whole genome shotgun (WGS) entry which is preliminary data.</text>
</comment>
<protein>
    <submittedName>
        <fullName evidence="1">Uncharacterized protein</fullName>
    </submittedName>
</protein>
<dbReference type="EMBL" id="JANJYI010000002">
    <property type="protein sequence ID" value="KAK2661415.1"/>
    <property type="molecule type" value="Genomic_DNA"/>
</dbReference>
<reference evidence="1" key="1">
    <citation type="journal article" date="2023" name="Plant J.">
        <title>Genome sequences and population genomics provide insights into the demographic history, inbreeding, and mutation load of two 'living fossil' tree species of Dipteronia.</title>
        <authorList>
            <person name="Feng Y."/>
            <person name="Comes H.P."/>
            <person name="Chen J."/>
            <person name="Zhu S."/>
            <person name="Lu R."/>
            <person name="Zhang X."/>
            <person name="Li P."/>
            <person name="Qiu J."/>
            <person name="Olsen K.M."/>
            <person name="Qiu Y."/>
        </authorList>
    </citation>
    <scope>NUCLEOTIDE SEQUENCE</scope>
    <source>
        <strain evidence="1">KIB01</strain>
    </source>
</reference>
<evidence type="ECO:0000313" key="1">
    <source>
        <dbReference type="EMBL" id="KAK2661415.1"/>
    </source>
</evidence>
<evidence type="ECO:0000313" key="2">
    <source>
        <dbReference type="Proteomes" id="UP001280121"/>
    </source>
</evidence>
<accession>A0AAD9XLG6</accession>
<dbReference type="Proteomes" id="UP001280121">
    <property type="component" value="Unassembled WGS sequence"/>
</dbReference>
<gene>
    <name evidence="1" type="ORF">Ddye_007948</name>
</gene>